<dbReference type="AlphaFoldDB" id="A0A3S0ZH60"/>
<dbReference type="Proteomes" id="UP000268857">
    <property type="component" value="Unassembled WGS sequence"/>
</dbReference>
<evidence type="ECO:0000313" key="1">
    <source>
        <dbReference type="EMBL" id="RUR72780.1"/>
    </source>
</evidence>
<comment type="caution">
    <text evidence="1">The sequence shown here is derived from an EMBL/GenBank/DDBJ whole genome shotgun (WGS) entry which is preliminary data.</text>
</comment>
<organism evidence="1 2">
    <name type="scientific">Chlorogloeopsis fritschii PCC 6912</name>
    <dbReference type="NCBI Taxonomy" id="211165"/>
    <lineage>
        <taxon>Bacteria</taxon>
        <taxon>Bacillati</taxon>
        <taxon>Cyanobacteriota</taxon>
        <taxon>Cyanophyceae</taxon>
        <taxon>Nostocales</taxon>
        <taxon>Chlorogloeopsidaceae</taxon>
        <taxon>Chlorogloeopsis</taxon>
    </lineage>
</organism>
<protein>
    <submittedName>
        <fullName evidence="1">Uncharacterized protein</fullName>
    </submittedName>
</protein>
<dbReference type="RefSeq" id="WP_157171272.1">
    <property type="nucleotide sequence ID" value="NZ_AJLN01000113.1"/>
</dbReference>
<reference evidence="1 2" key="1">
    <citation type="journal article" date="2019" name="Genome Biol. Evol.">
        <title>Day and night: Metabolic profiles and evolutionary relationships of six axenic non-marine cyanobacteria.</title>
        <authorList>
            <person name="Will S.E."/>
            <person name="Henke P."/>
            <person name="Boedeker C."/>
            <person name="Huang S."/>
            <person name="Brinkmann H."/>
            <person name="Rohde M."/>
            <person name="Jarek M."/>
            <person name="Friedl T."/>
            <person name="Seufert S."/>
            <person name="Schumacher M."/>
            <person name="Overmann J."/>
            <person name="Neumann-Schaal M."/>
            <person name="Petersen J."/>
        </authorList>
    </citation>
    <scope>NUCLEOTIDE SEQUENCE [LARGE SCALE GENOMIC DNA]</scope>
    <source>
        <strain evidence="1 2">PCC 6912</strain>
    </source>
</reference>
<gene>
    <name evidence="1" type="ORF">PCC6912_60510</name>
</gene>
<name>A0A3S0ZH60_CHLFR</name>
<keyword evidence="2" id="KW-1185">Reference proteome</keyword>
<accession>A0A3S0ZH60</accession>
<dbReference type="EMBL" id="RSCJ01000042">
    <property type="protein sequence ID" value="RUR72780.1"/>
    <property type="molecule type" value="Genomic_DNA"/>
</dbReference>
<evidence type="ECO:0000313" key="2">
    <source>
        <dbReference type="Proteomes" id="UP000268857"/>
    </source>
</evidence>
<sequence>MTYLLSSTSLISLSVNTVVNLIISDYYYYITSVIVSVANRKLVTVADSWEA</sequence>
<proteinExistence type="predicted"/>